<dbReference type="InterPro" id="IPR014777">
    <property type="entry name" value="4pyrrole_Mease_sub1"/>
</dbReference>
<dbReference type="GO" id="GO:0006364">
    <property type="term" value="P:rRNA processing"/>
    <property type="evidence" value="ECO:0007669"/>
    <property type="project" value="UniProtKB-KW"/>
</dbReference>
<reference evidence="7" key="1">
    <citation type="submission" date="2021-09" db="EMBL/GenBank/DDBJ databases">
        <authorList>
            <consortium name="AG Swart"/>
            <person name="Singh M."/>
            <person name="Singh A."/>
            <person name="Seah K."/>
            <person name="Emmerich C."/>
        </authorList>
    </citation>
    <scope>NUCLEOTIDE SEQUENCE</scope>
    <source>
        <strain evidence="7">ATCC30299</strain>
    </source>
</reference>
<sequence>MEKVNIPTSPSRGMLTICPTPIGNLDDIAIRQYQAIKAADIIASEDNNLASHLVQSLLQYDFSSIKNTEFPPQDISNLPNADDSASDAHKDWSAVSMVRKFKAESGRALLVSLKATNAYSNPQLKLIRAMKSGVKVVLLAPSGSLLTGASLKLVSDSIKEGVSLEALPGPAAAIVAVCSSGFPADNFWFVDYLPDLLFERNLRLETLKKSESTVVFYEKADKIVKTVEQINKIYGINRFMVIGQNLTRENEKVFRGTGVKLLQELKEYTSQSENKSDFVVVISPFISKAEKEVFEVKLTHIISTLRSKLSITEKNLAFLVEKMTGVSRVRALKILNKLEK</sequence>
<comment type="caution">
    <text evidence="7">The sequence shown here is derived from an EMBL/GenBank/DDBJ whole genome shotgun (WGS) entry which is preliminary data.</text>
</comment>
<keyword evidence="3" id="KW-0489">Methyltransferase</keyword>
<dbReference type="Proteomes" id="UP001162131">
    <property type="component" value="Unassembled WGS sequence"/>
</dbReference>
<dbReference type="AlphaFoldDB" id="A0AAU9JIE4"/>
<feature type="domain" description="Tetrapyrrole methylase" evidence="6">
    <location>
        <begin position="14"/>
        <end position="257"/>
    </location>
</feature>
<dbReference type="InterPro" id="IPR014776">
    <property type="entry name" value="4pyrrole_Mease_sub2"/>
</dbReference>
<evidence type="ECO:0000256" key="5">
    <source>
        <dbReference type="ARBA" id="ARBA00022691"/>
    </source>
</evidence>
<dbReference type="Gene3D" id="3.40.1010.10">
    <property type="entry name" value="Cobalt-precorrin-4 Transmethylase, Domain 1"/>
    <property type="match status" value="1"/>
</dbReference>
<evidence type="ECO:0000313" key="7">
    <source>
        <dbReference type="EMBL" id="CAG9327762.1"/>
    </source>
</evidence>
<dbReference type="Gene3D" id="3.30.950.10">
    <property type="entry name" value="Methyltransferase, Cobalt-precorrin-4 Transmethylase, Domain 2"/>
    <property type="match status" value="1"/>
</dbReference>
<keyword evidence="5" id="KW-0949">S-adenosyl-L-methionine</keyword>
<dbReference type="EMBL" id="CAJZBQ010000044">
    <property type="protein sequence ID" value="CAG9327762.1"/>
    <property type="molecule type" value="Genomic_DNA"/>
</dbReference>
<evidence type="ECO:0000259" key="6">
    <source>
        <dbReference type="Pfam" id="PF00590"/>
    </source>
</evidence>
<evidence type="ECO:0000256" key="4">
    <source>
        <dbReference type="ARBA" id="ARBA00022679"/>
    </source>
</evidence>
<protein>
    <recommendedName>
        <fullName evidence="6">Tetrapyrrole methylase domain-containing protein</fullName>
    </recommendedName>
</protein>
<keyword evidence="1" id="KW-0963">Cytoplasm</keyword>
<dbReference type="PANTHER" id="PTHR46111">
    <property type="entry name" value="RIBOSOMAL RNA SMALL SUBUNIT METHYLTRANSFERASE I"/>
    <property type="match status" value="1"/>
</dbReference>
<organism evidence="7 8">
    <name type="scientific">Blepharisma stoltei</name>
    <dbReference type="NCBI Taxonomy" id="1481888"/>
    <lineage>
        <taxon>Eukaryota</taxon>
        <taxon>Sar</taxon>
        <taxon>Alveolata</taxon>
        <taxon>Ciliophora</taxon>
        <taxon>Postciliodesmatophora</taxon>
        <taxon>Heterotrichea</taxon>
        <taxon>Heterotrichida</taxon>
        <taxon>Blepharismidae</taxon>
        <taxon>Blepharisma</taxon>
    </lineage>
</organism>
<dbReference type="SUPFAM" id="SSF53790">
    <property type="entry name" value="Tetrapyrrole methylase"/>
    <property type="match status" value="1"/>
</dbReference>
<dbReference type="GO" id="GO:0032259">
    <property type="term" value="P:methylation"/>
    <property type="evidence" value="ECO:0007669"/>
    <property type="project" value="UniProtKB-KW"/>
</dbReference>
<evidence type="ECO:0000256" key="1">
    <source>
        <dbReference type="ARBA" id="ARBA00022490"/>
    </source>
</evidence>
<keyword evidence="4" id="KW-0808">Transferase</keyword>
<evidence type="ECO:0000256" key="3">
    <source>
        <dbReference type="ARBA" id="ARBA00022603"/>
    </source>
</evidence>
<dbReference type="InterPro" id="IPR035996">
    <property type="entry name" value="4pyrrol_Methylase_sf"/>
</dbReference>
<name>A0AAU9JIE4_9CILI</name>
<dbReference type="InterPro" id="IPR008189">
    <property type="entry name" value="rRNA_ssu_MeTfrase_I"/>
</dbReference>
<dbReference type="PANTHER" id="PTHR46111:SF1">
    <property type="entry name" value="RIBOSOMAL RNA SMALL SUBUNIT METHYLTRANSFERASE I"/>
    <property type="match status" value="1"/>
</dbReference>
<dbReference type="GO" id="GO:0008168">
    <property type="term" value="F:methyltransferase activity"/>
    <property type="evidence" value="ECO:0007669"/>
    <property type="project" value="UniProtKB-KW"/>
</dbReference>
<dbReference type="InterPro" id="IPR000878">
    <property type="entry name" value="4pyrrol_Mease"/>
</dbReference>
<proteinExistence type="predicted"/>
<evidence type="ECO:0000313" key="8">
    <source>
        <dbReference type="Proteomes" id="UP001162131"/>
    </source>
</evidence>
<keyword evidence="2" id="KW-0698">rRNA processing</keyword>
<keyword evidence="8" id="KW-1185">Reference proteome</keyword>
<dbReference type="Pfam" id="PF00590">
    <property type="entry name" value="TP_methylase"/>
    <property type="match status" value="1"/>
</dbReference>
<gene>
    <name evidence="7" type="ORF">BSTOLATCC_MIC44390</name>
</gene>
<evidence type="ECO:0000256" key="2">
    <source>
        <dbReference type="ARBA" id="ARBA00022552"/>
    </source>
</evidence>
<accession>A0AAU9JIE4</accession>